<dbReference type="Pfam" id="PF06580">
    <property type="entry name" value="His_kinase"/>
    <property type="match status" value="1"/>
</dbReference>
<gene>
    <name evidence="9" type="ORF">ACFPQ4_17810</name>
</gene>
<comment type="subcellular location">
    <subcellularLocation>
        <location evidence="1">Cell membrane</location>
        <topology evidence="1">Multi-pass membrane protein</topology>
    </subcellularLocation>
</comment>
<evidence type="ECO:0000256" key="6">
    <source>
        <dbReference type="ARBA" id="ARBA00023136"/>
    </source>
</evidence>
<dbReference type="Pfam" id="PF02518">
    <property type="entry name" value="HATPase_c"/>
    <property type="match status" value="1"/>
</dbReference>
<dbReference type="InterPro" id="IPR003660">
    <property type="entry name" value="HAMP_dom"/>
</dbReference>
<dbReference type="InterPro" id="IPR050640">
    <property type="entry name" value="Bact_2-comp_sensor_kinase"/>
</dbReference>
<reference evidence="10" key="1">
    <citation type="journal article" date="2019" name="Int. J. Syst. Evol. Microbiol.">
        <title>The Global Catalogue of Microorganisms (GCM) 10K type strain sequencing project: providing services to taxonomists for standard genome sequencing and annotation.</title>
        <authorList>
            <consortium name="The Broad Institute Genomics Platform"/>
            <consortium name="The Broad Institute Genome Sequencing Center for Infectious Disease"/>
            <person name="Wu L."/>
            <person name="Ma J."/>
        </authorList>
    </citation>
    <scope>NUCLEOTIDE SEQUENCE [LARGE SCALE GENOMIC DNA]</scope>
    <source>
        <strain evidence="10">CGMCC 1.18578</strain>
    </source>
</reference>
<evidence type="ECO:0000256" key="5">
    <source>
        <dbReference type="ARBA" id="ARBA00022777"/>
    </source>
</evidence>
<dbReference type="InterPro" id="IPR010559">
    <property type="entry name" value="Sig_transdc_His_kin_internal"/>
</dbReference>
<evidence type="ECO:0000256" key="7">
    <source>
        <dbReference type="SAM" id="Phobius"/>
    </source>
</evidence>
<keyword evidence="6 7" id="KW-0472">Membrane</keyword>
<feature type="transmembrane region" description="Helical" evidence="7">
    <location>
        <begin position="303"/>
        <end position="323"/>
    </location>
</feature>
<proteinExistence type="predicted"/>
<dbReference type="CDD" id="cd06225">
    <property type="entry name" value="HAMP"/>
    <property type="match status" value="1"/>
</dbReference>
<keyword evidence="2" id="KW-1003">Cell membrane</keyword>
<dbReference type="EMBL" id="JBHSNC010000052">
    <property type="protein sequence ID" value="MFC5531278.1"/>
    <property type="molecule type" value="Genomic_DNA"/>
</dbReference>
<evidence type="ECO:0000256" key="3">
    <source>
        <dbReference type="ARBA" id="ARBA00022553"/>
    </source>
</evidence>
<dbReference type="SMART" id="SM00304">
    <property type="entry name" value="HAMP"/>
    <property type="match status" value="1"/>
</dbReference>
<dbReference type="Pfam" id="PF00672">
    <property type="entry name" value="HAMP"/>
    <property type="match status" value="1"/>
</dbReference>
<evidence type="ECO:0000256" key="2">
    <source>
        <dbReference type="ARBA" id="ARBA00022475"/>
    </source>
</evidence>
<evidence type="ECO:0000313" key="10">
    <source>
        <dbReference type="Proteomes" id="UP001596108"/>
    </source>
</evidence>
<organism evidence="9 10">
    <name type="scientific">Cohnella yongneupensis</name>
    <dbReference type="NCBI Taxonomy" id="425006"/>
    <lineage>
        <taxon>Bacteria</taxon>
        <taxon>Bacillati</taxon>
        <taxon>Bacillota</taxon>
        <taxon>Bacilli</taxon>
        <taxon>Bacillales</taxon>
        <taxon>Paenibacillaceae</taxon>
        <taxon>Cohnella</taxon>
    </lineage>
</organism>
<dbReference type="Proteomes" id="UP001596108">
    <property type="component" value="Unassembled WGS sequence"/>
</dbReference>
<evidence type="ECO:0000256" key="4">
    <source>
        <dbReference type="ARBA" id="ARBA00022679"/>
    </source>
</evidence>
<dbReference type="SUPFAM" id="SSF158472">
    <property type="entry name" value="HAMP domain-like"/>
    <property type="match status" value="1"/>
</dbReference>
<dbReference type="InterPro" id="IPR036890">
    <property type="entry name" value="HATPase_C_sf"/>
</dbReference>
<name>A0ABW0R3H1_9BACL</name>
<keyword evidence="10" id="KW-1185">Reference proteome</keyword>
<dbReference type="PANTHER" id="PTHR34220:SF7">
    <property type="entry name" value="SENSOR HISTIDINE KINASE YPDA"/>
    <property type="match status" value="1"/>
</dbReference>
<dbReference type="EC" id="2.7.13.3" evidence="9"/>
<dbReference type="Gene3D" id="3.30.565.10">
    <property type="entry name" value="Histidine kinase-like ATPase, C-terminal domain"/>
    <property type="match status" value="1"/>
</dbReference>
<dbReference type="RefSeq" id="WP_378113232.1">
    <property type="nucleotide sequence ID" value="NZ_JBHSNC010000052.1"/>
</dbReference>
<dbReference type="PROSITE" id="PS50885">
    <property type="entry name" value="HAMP"/>
    <property type="match status" value="1"/>
</dbReference>
<keyword evidence="5 9" id="KW-0418">Kinase</keyword>
<dbReference type="SUPFAM" id="SSF55874">
    <property type="entry name" value="ATPase domain of HSP90 chaperone/DNA topoisomerase II/histidine kinase"/>
    <property type="match status" value="1"/>
</dbReference>
<evidence type="ECO:0000256" key="1">
    <source>
        <dbReference type="ARBA" id="ARBA00004651"/>
    </source>
</evidence>
<sequence length="593" mass="67908">MNARRGLALHNRRRPVKISLIAKYTGLIVILLIPIGIMFAYSNNVTNRVISKEIRASNIKQLSFLSNQIDSRINQTMDFVFTFSRDPNVQKFNGLNIWDDQYDRMQTKYMVQEKMALQSGIVNIWPVEFTVYSQLHQEAISNSDTNIAYDEAYLKRNMSGIWTYGDGETPVSGTGKAFHWFYTDSFGQQNELKGSNLIVQASFGESNIQNMLDTYKEGGQGDPLFYYKGEAPILNRSASAELALELTGYLDGQSLEDTMQKTIRLNGQSYLVSLVKSPLLNWYLVDLVPLDQILGPISTSRNLFYLSMVLLLVIGIFISVLLYRDVQRPILKLIRGLQKVQRGDFSARIDAKANNEFTFLFYRFNDMSRQIESLIDNVLNERLRAQEATMKQLQAQINPHFLYNCLGYMINMAQMKDEEAVVTMGYNLSSYYRYITRMERPTASLGDEIKLIVNYLDIQKLRNGRIHYSIDIPEEMLRQQVPRLMLQPLVENAIIHGVGNSYSSGEIRITGEMSGGFCRIFVDDDGPGMNQEQQEQLNQKMRGPLQEEMGCGLWNTNQRVIHRFGEQSSLFFAQSSLGGFRTEVVWEIPKDEA</sequence>
<dbReference type="PANTHER" id="PTHR34220">
    <property type="entry name" value="SENSOR HISTIDINE KINASE YPDA"/>
    <property type="match status" value="1"/>
</dbReference>
<keyword evidence="7" id="KW-0812">Transmembrane</keyword>
<keyword evidence="3" id="KW-0597">Phosphoprotein</keyword>
<keyword evidence="7" id="KW-1133">Transmembrane helix</keyword>
<evidence type="ECO:0000259" key="8">
    <source>
        <dbReference type="PROSITE" id="PS50885"/>
    </source>
</evidence>
<dbReference type="InterPro" id="IPR003594">
    <property type="entry name" value="HATPase_dom"/>
</dbReference>
<feature type="transmembrane region" description="Helical" evidence="7">
    <location>
        <begin position="21"/>
        <end position="41"/>
    </location>
</feature>
<keyword evidence="4 9" id="KW-0808">Transferase</keyword>
<dbReference type="Gene3D" id="6.10.340.10">
    <property type="match status" value="1"/>
</dbReference>
<evidence type="ECO:0000313" key="9">
    <source>
        <dbReference type="EMBL" id="MFC5531278.1"/>
    </source>
</evidence>
<feature type="domain" description="HAMP" evidence="8">
    <location>
        <begin position="324"/>
        <end position="376"/>
    </location>
</feature>
<accession>A0ABW0R3H1</accession>
<comment type="caution">
    <text evidence="9">The sequence shown here is derived from an EMBL/GenBank/DDBJ whole genome shotgun (WGS) entry which is preliminary data.</text>
</comment>
<protein>
    <submittedName>
        <fullName evidence="9">Sensor histidine kinase</fullName>
        <ecNumber evidence="9">2.7.13.3</ecNumber>
    </submittedName>
</protein>
<dbReference type="GO" id="GO:0004673">
    <property type="term" value="F:protein histidine kinase activity"/>
    <property type="evidence" value="ECO:0007669"/>
    <property type="project" value="UniProtKB-EC"/>
</dbReference>